<dbReference type="Proteomes" id="UP000269945">
    <property type="component" value="Unassembled WGS sequence"/>
</dbReference>
<accession>A0A9X9MBG8</accession>
<evidence type="ECO:0000313" key="2">
    <source>
        <dbReference type="Proteomes" id="UP000269945"/>
    </source>
</evidence>
<protein>
    <submittedName>
        <fullName evidence="1">Uncharacterized protein</fullName>
    </submittedName>
</protein>
<gene>
    <name evidence="1" type="ORF">BN2614_LOCUS1</name>
</gene>
<keyword evidence="2" id="KW-1185">Reference proteome</keyword>
<dbReference type="AlphaFoldDB" id="A0A9X9MBG8"/>
<dbReference type="EMBL" id="CYRY02045735">
    <property type="protein sequence ID" value="VCX41265.1"/>
    <property type="molecule type" value="Genomic_DNA"/>
</dbReference>
<name>A0A9X9MBG8_GULGU</name>
<sequence>MLCLAMSAATAPWLKTTLFAGTDKNSWRDTARRQRGMA</sequence>
<proteinExistence type="predicted"/>
<comment type="caution">
    <text evidence="1">The sequence shown here is derived from an EMBL/GenBank/DDBJ whole genome shotgun (WGS) entry which is preliminary data.</text>
</comment>
<reference evidence="1 2" key="1">
    <citation type="submission" date="2018-10" db="EMBL/GenBank/DDBJ databases">
        <authorList>
            <person name="Ekblom R."/>
            <person name="Jareborg N."/>
        </authorList>
    </citation>
    <scope>NUCLEOTIDE SEQUENCE [LARGE SCALE GENOMIC DNA]</scope>
    <source>
        <tissue evidence="1">Muscle</tissue>
    </source>
</reference>
<evidence type="ECO:0000313" key="1">
    <source>
        <dbReference type="EMBL" id="VCX41265.1"/>
    </source>
</evidence>
<organism evidence="1 2">
    <name type="scientific">Gulo gulo</name>
    <name type="common">Wolverine</name>
    <name type="synonym">Gluton</name>
    <dbReference type="NCBI Taxonomy" id="48420"/>
    <lineage>
        <taxon>Eukaryota</taxon>
        <taxon>Metazoa</taxon>
        <taxon>Chordata</taxon>
        <taxon>Craniata</taxon>
        <taxon>Vertebrata</taxon>
        <taxon>Euteleostomi</taxon>
        <taxon>Mammalia</taxon>
        <taxon>Eutheria</taxon>
        <taxon>Laurasiatheria</taxon>
        <taxon>Carnivora</taxon>
        <taxon>Caniformia</taxon>
        <taxon>Musteloidea</taxon>
        <taxon>Mustelidae</taxon>
        <taxon>Guloninae</taxon>
        <taxon>Gulo</taxon>
    </lineage>
</organism>